<dbReference type="Proteomes" id="UP001139971">
    <property type="component" value="Unassembled WGS sequence"/>
</dbReference>
<gene>
    <name evidence="2" type="ORF">OD750_000520</name>
</gene>
<dbReference type="AlphaFoldDB" id="A0A9X4BGG1"/>
<evidence type="ECO:0000313" key="2">
    <source>
        <dbReference type="EMBL" id="MDC8011023.1"/>
    </source>
</evidence>
<keyword evidence="3" id="KW-1185">Reference proteome</keyword>
<protein>
    <submittedName>
        <fullName evidence="2">Choice-of-anchor D domain-containing protein</fullName>
    </submittedName>
</protein>
<sequence>MRHTLRLLLGMLLLTGAASASAALVPSPGQLDFRYQAVFTTSDPKATTLTNTGNQALSVVSVTQASGVYARAGGTCGAAPFTIPAQASCTIAHTFTPSRVDLFYQTLTVTLAGGERVDFGLAGEGSEGYLEITPPSLWFSSTPVGTIGIEQSANLFNNRPVPMQIVQIGSTSVPGAAAFVRSGGTCPQPPFQQGAYASCTLAYTFAPTEVGNVWMTVDIMASSGTFVLHLSGDGAPEISLFGDGFEGPALAPIQ</sequence>
<dbReference type="InterPro" id="IPR013783">
    <property type="entry name" value="Ig-like_fold"/>
</dbReference>
<organism evidence="2 3">
    <name type="scientific">Tahibacter soli</name>
    <dbReference type="NCBI Taxonomy" id="2983605"/>
    <lineage>
        <taxon>Bacteria</taxon>
        <taxon>Pseudomonadati</taxon>
        <taxon>Pseudomonadota</taxon>
        <taxon>Gammaproteobacteria</taxon>
        <taxon>Lysobacterales</taxon>
        <taxon>Rhodanobacteraceae</taxon>
        <taxon>Tahibacter</taxon>
    </lineage>
</organism>
<comment type="caution">
    <text evidence="2">The sequence shown here is derived from an EMBL/GenBank/DDBJ whole genome shotgun (WGS) entry which is preliminary data.</text>
</comment>
<proteinExistence type="predicted"/>
<dbReference type="NCBIfam" id="NF012200">
    <property type="entry name" value="choice_anch_D"/>
    <property type="match status" value="2"/>
</dbReference>
<dbReference type="Gene3D" id="2.60.40.10">
    <property type="entry name" value="Immunoglobulins"/>
    <property type="match status" value="2"/>
</dbReference>
<reference evidence="2" key="1">
    <citation type="submission" date="2023-02" db="EMBL/GenBank/DDBJ databases">
        <title>Tahibacter soli sp. nov. isolated from soil.</title>
        <authorList>
            <person name="Baek J.H."/>
            <person name="Lee J.K."/>
            <person name="Choi D.G."/>
            <person name="Jeon C.O."/>
        </authorList>
    </citation>
    <scope>NUCLEOTIDE SEQUENCE</scope>
    <source>
        <strain evidence="2">BL</strain>
    </source>
</reference>
<keyword evidence="1" id="KW-0732">Signal</keyword>
<accession>A0A9X4BGG1</accession>
<evidence type="ECO:0000256" key="1">
    <source>
        <dbReference type="SAM" id="SignalP"/>
    </source>
</evidence>
<dbReference type="EMBL" id="JAOVZO020000001">
    <property type="protein sequence ID" value="MDC8011023.1"/>
    <property type="molecule type" value="Genomic_DNA"/>
</dbReference>
<feature type="chain" id="PRO_5040974465" evidence="1">
    <location>
        <begin position="23"/>
        <end position="254"/>
    </location>
</feature>
<evidence type="ECO:0000313" key="3">
    <source>
        <dbReference type="Proteomes" id="UP001139971"/>
    </source>
</evidence>
<name>A0A9X4BGG1_9GAMM</name>
<dbReference type="RefSeq" id="WP_263544442.1">
    <property type="nucleotide sequence ID" value="NZ_JAOVZO020000001.1"/>
</dbReference>
<feature type="signal peptide" evidence="1">
    <location>
        <begin position="1"/>
        <end position="22"/>
    </location>
</feature>